<evidence type="ECO:0000256" key="1">
    <source>
        <dbReference type="ARBA" id="ARBA00023157"/>
    </source>
</evidence>
<feature type="active site" evidence="2">
    <location>
        <position position="361"/>
    </location>
</feature>
<dbReference type="STRING" id="1661398.A0A482VZ19"/>
<dbReference type="Gene3D" id="3.40.390.10">
    <property type="entry name" value="Collagenase (Catalytic Domain)"/>
    <property type="match status" value="1"/>
</dbReference>
<dbReference type="InterPro" id="IPR001590">
    <property type="entry name" value="Peptidase_M12B"/>
</dbReference>
<dbReference type="Proteomes" id="UP000292052">
    <property type="component" value="Unassembled WGS sequence"/>
</dbReference>
<keyword evidence="5" id="KW-1185">Reference proteome</keyword>
<reference evidence="4 5" key="1">
    <citation type="submission" date="2017-03" db="EMBL/GenBank/DDBJ databases">
        <title>Genome of the blue death feigning beetle - Asbolus verrucosus.</title>
        <authorList>
            <person name="Rider S.D."/>
        </authorList>
    </citation>
    <scope>NUCLEOTIDE SEQUENCE [LARGE SCALE GENOMIC DNA]</scope>
    <source>
        <strain evidence="4">Butters</strain>
        <tissue evidence="4">Head and leg muscle</tissue>
    </source>
</reference>
<keyword evidence="2" id="KW-0862">Zinc</keyword>
<evidence type="ECO:0000256" key="2">
    <source>
        <dbReference type="PROSITE-ProRule" id="PRU00276"/>
    </source>
</evidence>
<dbReference type="EMBL" id="QDEB01047520">
    <property type="protein sequence ID" value="RZC37976.1"/>
    <property type="molecule type" value="Genomic_DNA"/>
</dbReference>
<dbReference type="CDD" id="cd04273">
    <property type="entry name" value="ZnMc_ADAMTS_like"/>
    <property type="match status" value="1"/>
</dbReference>
<accession>A0A482VZ19</accession>
<dbReference type="GO" id="GO:0007229">
    <property type="term" value="P:integrin-mediated signaling pathway"/>
    <property type="evidence" value="ECO:0007669"/>
    <property type="project" value="UniProtKB-KW"/>
</dbReference>
<dbReference type="Pfam" id="PF01562">
    <property type="entry name" value="Pep_M12B_propep"/>
    <property type="match status" value="1"/>
</dbReference>
<dbReference type="GO" id="GO:0006508">
    <property type="term" value="P:proteolysis"/>
    <property type="evidence" value="ECO:0007669"/>
    <property type="project" value="InterPro"/>
</dbReference>
<dbReference type="InterPro" id="IPR002870">
    <property type="entry name" value="Peptidase_M12B_N"/>
</dbReference>
<dbReference type="InterPro" id="IPR024079">
    <property type="entry name" value="MetalloPept_cat_dom_sf"/>
</dbReference>
<dbReference type="PROSITE" id="PS50215">
    <property type="entry name" value="ADAM_MEPRO"/>
    <property type="match status" value="1"/>
</dbReference>
<proteinExistence type="predicted"/>
<protein>
    <submittedName>
        <fullName evidence="4">A disintegrin and metalloproteinase with thrombospondin motifs 7-like</fullName>
    </submittedName>
</protein>
<dbReference type="OrthoDB" id="412680at2759"/>
<dbReference type="PANTHER" id="PTHR11905">
    <property type="entry name" value="ADAM A DISINTEGRIN AND METALLOPROTEASE DOMAIN"/>
    <property type="match status" value="1"/>
</dbReference>
<gene>
    <name evidence="4" type="ORF">BDFB_007178</name>
</gene>
<feature type="binding site" evidence="2">
    <location>
        <position position="360"/>
    </location>
    <ligand>
        <name>Zn(2+)</name>
        <dbReference type="ChEBI" id="CHEBI:29105"/>
        <note>catalytic</note>
    </ligand>
</feature>
<feature type="domain" description="Peptidase M12B" evidence="3">
    <location>
        <begin position="212"/>
        <end position="414"/>
    </location>
</feature>
<comment type="caution">
    <text evidence="4">The sequence shown here is derived from an EMBL/GenBank/DDBJ whole genome shotgun (WGS) entry which is preliminary data.</text>
</comment>
<evidence type="ECO:0000259" key="3">
    <source>
        <dbReference type="PROSITE" id="PS50215"/>
    </source>
</evidence>
<comment type="caution">
    <text evidence="2">Lacks conserved residue(s) required for the propagation of feature annotation.</text>
</comment>
<dbReference type="PANTHER" id="PTHR11905:SF256">
    <property type="entry name" value="PEPTIDASE M12B DOMAIN-CONTAINING PROTEIN"/>
    <property type="match status" value="1"/>
</dbReference>
<dbReference type="GO" id="GO:0004222">
    <property type="term" value="F:metalloendopeptidase activity"/>
    <property type="evidence" value="ECO:0007669"/>
    <property type="project" value="InterPro"/>
</dbReference>
<dbReference type="AlphaFoldDB" id="A0A482VZ19"/>
<keyword evidence="2" id="KW-0479">Metal-binding</keyword>
<keyword evidence="1" id="KW-1015">Disulfide bond</keyword>
<keyword evidence="4" id="KW-0401">Integrin</keyword>
<dbReference type="SUPFAM" id="SSF55486">
    <property type="entry name" value="Metalloproteases ('zincins'), catalytic domain"/>
    <property type="match status" value="1"/>
</dbReference>
<evidence type="ECO:0000313" key="4">
    <source>
        <dbReference type="EMBL" id="RZC37976.1"/>
    </source>
</evidence>
<feature type="binding site" evidence="2">
    <location>
        <position position="364"/>
    </location>
    <ligand>
        <name>Zn(2+)</name>
        <dbReference type="ChEBI" id="CHEBI:29105"/>
        <note>catalytic</note>
    </ligand>
</feature>
<organism evidence="4 5">
    <name type="scientific">Asbolus verrucosus</name>
    <name type="common">Desert ironclad beetle</name>
    <dbReference type="NCBI Taxonomy" id="1661398"/>
    <lineage>
        <taxon>Eukaryota</taxon>
        <taxon>Metazoa</taxon>
        <taxon>Ecdysozoa</taxon>
        <taxon>Arthropoda</taxon>
        <taxon>Hexapoda</taxon>
        <taxon>Insecta</taxon>
        <taxon>Pterygota</taxon>
        <taxon>Neoptera</taxon>
        <taxon>Endopterygota</taxon>
        <taxon>Coleoptera</taxon>
        <taxon>Polyphaga</taxon>
        <taxon>Cucujiformia</taxon>
        <taxon>Tenebrionidae</taxon>
        <taxon>Pimeliinae</taxon>
        <taxon>Asbolus</taxon>
    </lineage>
</organism>
<name>A0A482VZ19_ASBVE</name>
<evidence type="ECO:0000313" key="5">
    <source>
        <dbReference type="Proteomes" id="UP000292052"/>
    </source>
</evidence>
<feature type="binding site" evidence="2">
    <location>
        <position position="370"/>
    </location>
    <ligand>
        <name>Zn(2+)</name>
        <dbReference type="ChEBI" id="CHEBI:29105"/>
        <note>catalytic</note>
    </ligand>
</feature>
<dbReference type="GO" id="GO:0046872">
    <property type="term" value="F:metal ion binding"/>
    <property type="evidence" value="ECO:0007669"/>
    <property type="project" value="UniProtKB-KW"/>
</dbReference>
<dbReference type="Pfam" id="PF01421">
    <property type="entry name" value="Reprolysin"/>
    <property type="match status" value="1"/>
</dbReference>
<sequence>MNFCSFKGRYTRDIDNFKLIVPFKVRSHGEFSSFKIPSFYQLNVQKKRRKRSLDDPEMVHYVVHLNGKRYHAQLWPNHRLVSPNAVFENRRPTVQIQKRKLRKVNDEKMCHYTGEIKGEEGSRVALSACDGLAGYITVDGRRYFIEPVQEHVPNLSGQHLHVVYERYPQEDEVQTSRCGTSDNWEEAWKKRFLEKYRQGGGPERRSTESVHRYLETLVVCDKKFLEHHKNTDYETYVLTIMNMVADFYHDYTSGNQMDVVVVRIMYLDKEEEEIDLVINPNAEDTLASFCKWQQKINPKDISSPNHHDIAVLLTRYDICADNMSNCGLMGLAYVASACSGNEPCAINEDGGLVLGIVVAHEMGHVMGCAHDKEGESSCPAQDTDESYFVMAPYVHLYTTRWSTCSRGFITSLFE</sequence>